<comment type="similarity">
    <text evidence="1 4">Belongs to the carbamate kinase family.</text>
</comment>
<protein>
    <recommendedName>
        <fullName evidence="4">Carbamate kinase</fullName>
    </recommendedName>
</protein>
<dbReference type="SUPFAM" id="SSF53633">
    <property type="entry name" value="Carbamate kinase-like"/>
    <property type="match status" value="1"/>
</dbReference>
<dbReference type="EMBL" id="LR215043">
    <property type="protein sequence ID" value="VEU78350.1"/>
    <property type="molecule type" value="Genomic_DNA"/>
</dbReference>
<name>A0A449BAY1_9BACT</name>
<dbReference type="PIRSF" id="PIRSF000723">
    <property type="entry name" value="Carbamate_kin"/>
    <property type="match status" value="1"/>
</dbReference>
<keyword evidence="3 4" id="KW-0418">Kinase</keyword>
<dbReference type="RefSeq" id="WP_129623176.1">
    <property type="nucleotide sequence ID" value="NZ_LR215043.1"/>
</dbReference>
<dbReference type="PRINTS" id="PR01469">
    <property type="entry name" value="CARBMTKINASE"/>
</dbReference>
<dbReference type="Proteomes" id="UP000290876">
    <property type="component" value="Chromosome"/>
</dbReference>
<dbReference type="CDD" id="cd04235">
    <property type="entry name" value="AAK_CK"/>
    <property type="match status" value="1"/>
</dbReference>
<dbReference type="InterPro" id="IPR003964">
    <property type="entry name" value="Carb_kinase"/>
</dbReference>
<evidence type="ECO:0000313" key="7">
    <source>
        <dbReference type="Proteomes" id="UP000290876"/>
    </source>
</evidence>
<evidence type="ECO:0000259" key="5">
    <source>
        <dbReference type="Pfam" id="PF00696"/>
    </source>
</evidence>
<evidence type="ECO:0000256" key="4">
    <source>
        <dbReference type="PIRNR" id="PIRNR000723"/>
    </source>
</evidence>
<dbReference type="GO" id="GO:0005829">
    <property type="term" value="C:cytosol"/>
    <property type="evidence" value="ECO:0007669"/>
    <property type="project" value="TreeGrafter"/>
</dbReference>
<dbReference type="AlphaFoldDB" id="A0A449BAY1"/>
<dbReference type="GO" id="GO:0019546">
    <property type="term" value="P:L-arginine deiminase pathway"/>
    <property type="evidence" value="ECO:0007669"/>
    <property type="project" value="TreeGrafter"/>
</dbReference>
<dbReference type="InterPro" id="IPR036393">
    <property type="entry name" value="AceGlu_kinase-like_sf"/>
</dbReference>
<dbReference type="NCBIfam" id="NF009007">
    <property type="entry name" value="PRK12352.1"/>
    <property type="match status" value="1"/>
</dbReference>
<dbReference type="InterPro" id="IPR001048">
    <property type="entry name" value="Asp/Glu/Uridylate_kinase"/>
</dbReference>
<keyword evidence="7" id="KW-1185">Reference proteome</keyword>
<dbReference type="Pfam" id="PF00696">
    <property type="entry name" value="AA_kinase"/>
    <property type="match status" value="1"/>
</dbReference>
<reference evidence="6 7" key="1">
    <citation type="submission" date="2019-01" db="EMBL/GenBank/DDBJ databases">
        <authorList>
            <consortium name="Pathogen Informatics"/>
        </authorList>
    </citation>
    <scope>NUCLEOTIDE SEQUENCE [LARGE SCALE GENOMIC DNA]</scope>
    <source>
        <strain evidence="6 7">NCTC10184</strain>
    </source>
</reference>
<dbReference type="PANTHER" id="PTHR30409:SF1">
    <property type="entry name" value="CARBAMATE KINASE-RELATED"/>
    <property type="match status" value="1"/>
</dbReference>
<evidence type="ECO:0000256" key="1">
    <source>
        <dbReference type="ARBA" id="ARBA00011066"/>
    </source>
</evidence>
<evidence type="ECO:0000256" key="3">
    <source>
        <dbReference type="ARBA" id="ARBA00022777"/>
    </source>
</evidence>
<dbReference type="Gene3D" id="3.40.1160.10">
    <property type="entry name" value="Acetylglutamate kinase-like"/>
    <property type="match status" value="1"/>
</dbReference>
<sequence>MSKKIVIALGGNALGNTPSEQKELVQVPAKKVAELIKAGNKVLVGHGNGPQVGMIFNAFADAKKSNPKTALVPFAEAGGMSQGYIGYHMLTAISNELIKTGLGAKQVLYYLTQTIVDANDKAFANPTKPVGPFYATKADAEANNPNSVIVEDAGRGYRKVVPSPKPLDVVGLSAMKAAFDAGHVVIAGGGGGIPTIINADGTYQGVDGVIDKDFALAKIAAKVEADTFVILTAVDYIYVNYNKPDQKKLETVTVSELETYIGQNQFAPGSMLPKVQAAIDFVKANKTNVALIASLDKVEEALAGHSGTKIIFG</sequence>
<dbReference type="PANTHER" id="PTHR30409">
    <property type="entry name" value="CARBAMATE KINASE"/>
    <property type="match status" value="1"/>
</dbReference>
<evidence type="ECO:0000313" key="6">
    <source>
        <dbReference type="EMBL" id="VEU78350.1"/>
    </source>
</evidence>
<organism evidence="6 7">
    <name type="scientific">Mycoplasmopsis columbinasalis</name>
    <dbReference type="NCBI Taxonomy" id="114880"/>
    <lineage>
        <taxon>Bacteria</taxon>
        <taxon>Bacillati</taxon>
        <taxon>Mycoplasmatota</taxon>
        <taxon>Mycoplasmoidales</taxon>
        <taxon>Metamycoplasmataceae</taxon>
        <taxon>Mycoplasmopsis</taxon>
    </lineage>
</organism>
<dbReference type="GO" id="GO:0008804">
    <property type="term" value="F:carbamate kinase activity"/>
    <property type="evidence" value="ECO:0007669"/>
    <property type="project" value="InterPro"/>
</dbReference>
<accession>A0A449BAY1</accession>
<dbReference type="KEGG" id="mcob:NCTC10184_00592"/>
<proteinExistence type="inferred from homology"/>
<gene>
    <name evidence="6" type="primary">arcC</name>
    <name evidence="6" type="ORF">NCTC10184_00592</name>
</gene>
<evidence type="ECO:0000256" key="2">
    <source>
        <dbReference type="ARBA" id="ARBA00022679"/>
    </source>
</evidence>
<dbReference type="OrthoDB" id="9766717at2"/>
<keyword evidence="2 4" id="KW-0808">Transferase</keyword>
<feature type="domain" description="Aspartate/glutamate/uridylate kinase" evidence="5">
    <location>
        <begin position="3"/>
        <end position="290"/>
    </location>
</feature>